<dbReference type="OrthoDB" id="5978072at2759"/>
<dbReference type="InterPro" id="IPR001148">
    <property type="entry name" value="CA_dom"/>
</dbReference>
<dbReference type="SMART" id="SM01057">
    <property type="entry name" value="Carb_anhydrase"/>
    <property type="match status" value="1"/>
</dbReference>
<evidence type="ECO:0000256" key="1">
    <source>
        <dbReference type="ARBA" id="ARBA00010718"/>
    </source>
</evidence>
<evidence type="ECO:0000256" key="2">
    <source>
        <dbReference type="SAM" id="MobiDB-lite"/>
    </source>
</evidence>
<gene>
    <name evidence="4" type="ORF">B4U79_06956</name>
</gene>
<feature type="non-terminal residue" evidence="4">
    <location>
        <position position="312"/>
    </location>
</feature>
<dbReference type="Gene3D" id="3.10.200.10">
    <property type="entry name" value="Alpha carbonic anhydrase"/>
    <property type="match status" value="1"/>
</dbReference>
<evidence type="ECO:0000259" key="3">
    <source>
        <dbReference type="PROSITE" id="PS51144"/>
    </source>
</evidence>
<dbReference type="GO" id="GO:0008270">
    <property type="term" value="F:zinc ion binding"/>
    <property type="evidence" value="ECO:0007669"/>
    <property type="project" value="InterPro"/>
</dbReference>
<evidence type="ECO:0000313" key="4">
    <source>
        <dbReference type="EMBL" id="RWS10900.1"/>
    </source>
</evidence>
<dbReference type="Proteomes" id="UP000285301">
    <property type="component" value="Unassembled WGS sequence"/>
</dbReference>
<dbReference type="InterPro" id="IPR023561">
    <property type="entry name" value="Carbonic_anhydrase_a-class"/>
</dbReference>
<name>A0A443R6K0_9ACAR</name>
<organism evidence="4 5">
    <name type="scientific">Dinothrombium tinctorium</name>
    <dbReference type="NCBI Taxonomy" id="1965070"/>
    <lineage>
        <taxon>Eukaryota</taxon>
        <taxon>Metazoa</taxon>
        <taxon>Ecdysozoa</taxon>
        <taxon>Arthropoda</taxon>
        <taxon>Chelicerata</taxon>
        <taxon>Arachnida</taxon>
        <taxon>Acari</taxon>
        <taxon>Acariformes</taxon>
        <taxon>Trombidiformes</taxon>
        <taxon>Prostigmata</taxon>
        <taxon>Anystina</taxon>
        <taxon>Parasitengona</taxon>
        <taxon>Trombidioidea</taxon>
        <taxon>Trombidiidae</taxon>
        <taxon>Dinothrombium</taxon>
    </lineage>
</organism>
<accession>A0A443R6K0</accession>
<reference evidence="4 5" key="1">
    <citation type="journal article" date="2018" name="Gigascience">
        <title>Genomes of trombidid mites reveal novel predicted allergens and laterally-transferred genes associated with secondary metabolism.</title>
        <authorList>
            <person name="Dong X."/>
            <person name="Chaisiri K."/>
            <person name="Xia D."/>
            <person name="Armstrong S.D."/>
            <person name="Fang Y."/>
            <person name="Donnelly M.J."/>
            <person name="Kadowaki T."/>
            <person name="McGarry J.W."/>
            <person name="Darby A.C."/>
            <person name="Makepeace B.L."/>
        </authorList>
    </citation>
    <scope>NUCLEOTIDE SEQUENCE [LARGE SCALE GENOMIC DNA]</scope>
    <source>
        <strain evidence="4">UoL-WK</strain>
    </source>
</reference>
<dbReference type="PROSITE" id="PS51144">
    <property type="entry name" value="ALPHA_CA_2"/>
    <property type="match status" value="1"/>
</dbReference>
<keyword evidence="5" id="KW-1185">Reference proteome</keyword>
<comment type="similarity">
    <text evidence="1">Belongs to the alpha-carbonic anhydrase family.</text>
</comment>
<feature type="region of interest" description="Disordered" evidence="2">
    <location>
        <begin position="84"/>
        <end position="105"/>
    </location>
</feature>
<dbReference type="STRING" id="1965070.A0A443R6K0"/>
<dbReference type="PANTHER" id="PTHR18952">
    <property type="entry name" value="CARBONIC ANHYDRASE"/>
    <property type="match status" value="1"/>
</dbReference>
<dbReference type="GO" id="GO:0006730">
    <property type="term" value="P:one-carbon metabolic process"/>
    <property type="evidence" value="ECO:0007669"/>
    <property type="project" value="TreeGrafter"/>
</dbReference>
<dbReference type="Pfam" id="PF00194">
    <property type="entry name" value="Carb_anhydrase"/>
    <property type="match status" value="1"/>
</dbReference>
<sequence>MLVFGSWDDWWTYDGISGPDFWGLLNPEWQLCNKGRRQSPIDIKPGLLLYDPNMQPIHIDKHRVNGVLENNGHSIVFHVKEESETKVDENEVNSPNNDVPPSKTPLSINISGGPLSYSYTFHSIYMHFGRTDSAGSEHHIAKSPFPAELQIIGYNSDLYQNMSEASNKANGLVAIALLMQLGNSSNMELRLLTSLVYNIRFRGQSVAIKSLSVRELVPDLDFYMTYEGSLTIPGCQETATWIIINKPIFITRQQLYALRKLMQGESEAPKAPLGNNFRPIQPLNHRFVRTNIDFKRKKDSECPTMKRNMHYQ</sequence>
<feature type="domain" description="Alpha-carbonic anhydrase" evidence="3">
    <location>
        <begin position="9"/>
        <end position="292"/>
    </location>
</feature>
<comment type="caution">
    <text evidence="4">The sequence shown here is derived from an EMBL/GenBank/DDBJ whole genome shotgun (WGS) entry which is preliminary data.</text>
</comment>
<proteinExistence type="inferred from homology"/>
<protein>
    <submittedName>
        <fullName evidence="4">Carbonic anhydrase-related protein 10-like protein</fullName>
    </submittedName>
</protein>
<dbReference type="InterPro" id="IPR036398">
    <property type="entry name" value="CA_dom_sf"/>
</dbReference>
<dbReference type="PANTHER" id="PTHR18952:SF208">
    <property type="entry name" value="CARBONIC ANHYDRASE XA-RELATED"/>
    <property type="match status" value="1"/>
</dbReference>
<evidence type="ECO:0000313" key="5">
    <source>
        <dbReference type="Proteomes" id="UP000285301"/>
    </source>
</evidence>
<dbReference type="GO" id="GO:0004089">
    <property type="term" value="F:carbonate dehydratase activity"/>
    <property type="evidence" value="ECO:0007669"/>
    <property type="project" value="InterPro"/>
</dbReference>
<dbReference type="EMBL" id="NCKU01001926">
    <property type="protein sequence ID" value="RWS10900.1"/>
    <property type="molecule type" value="Genomic_DNA"/>
</dbReference>
<dbReference type="AlphaFoldDB" id="A0A443R6K0"/>
<feature type="compositionally biased region" description="Polar residues" evidence="2">
    <location>
        <begin position="92"/>
        <end position="105"/>
    </location>
</feature>
<dbReference type="SUPFAM" id="SSF51069">
    <property type="entry name" value="Carbonic anhydrase"/>
    <property type="match status" value="1"/>
</dbReference>